<evidence type="ECO:0000256" key="4">
    <source>
        <dbReference type="ARBA" id="ARBA00023125"/>
    </source>
</evidence>
<accession>A0A8J2T119</accession>
<evidence type="ECO:0000256" key="2">
    <source>
        <dbReference type="ARBA" id="ARBA00008283"/>
    </source>
</evidence>
<evidence type="ECO:0000256" key="6">
    <source>
        <dbReference type="ARBA" id="ARBA00023242"/>
    </source>
</evidence>
<keyword evidence="4" id="KW-0238">DNA-binding</keyword>
<dbReference type="InterPro" id="IPR047260">
    <property type="entry name" value="ERCC1-like_central_dom"/>
</dbReference>
<proteinExistence type="inferred from homology"/>
<feature type="compositionally biased region" description="Acidic residues" evidence="7">
    <location>
        <begin position="230"/>
        <end position="239"/>
    </location>
</feature>
<dbReference type="GO" id="GO:0000110">
    <property type="term" value="C:nucleotide-excision repair factor 1 complex"/>
    <property type="evidence" value="ECO:0007669"/>
    <property type="project" value="TreeGrafter"/>
</dbReference>
<dbReference type="PANTHER" id="PTHR12749">
    <property type="entry name" value="EXCISION REPAIR CROSS-COMPLEMENTING 1 ERCC1"/>
    <property type="match status" value="1"/>
</dbReference>
<dbReference type="Proteomes" id="UP000789595">
    <property type="component" value="Unassembled WGS sequence"/>
</dbReference>
<keyword evidence="3" id="KW-0227">DNA damage</keyword>
<dbReference type="GO" id="GO:0070522">
    <property type="term" value="C:ERCC4-ERCC1 complex"/>
    <property type="evidence" value="ECO:0007669"/>
    <property type="project" value="TreeGrafter"/>
</dbReference>
<protein>
    <recommendedName>
        <fullName evidence="8">ERCC1-like central domain-containing protein</fullName>
    </recommendedName>
</protein>
<evidence type="ECO:0000313" key="10">
    <source>
        <dbReference type="Proteomes" id="UP000789595"/>
    </source>
</evidence>
<dbReference type="GO" id="GO:0006302">
    <property type="term" value="P:double-strand break repair"/>
    <property type="evidence" value="ECO:0007669"/>
    <property type="project" value="UniProtKB-ARBA"/>
</dbReference>
<dbReference type="Pfam" id="PF03834">
    <property type="entry name" value="Rad10"/>
    <property type="match status" value="1"/>
</dbReference>
<dbReference type="FunFam" id="3.40.50.10130:FF:000001">
    <property type="entry name" value="DNA excision repair protein ERCC-1"/>
    <property type="match status" value="1"/>
</dbReference>
<feature type="compositionally biased region" description="Pro residues" evidence="7">
    <location>
        <begin position="207"/>
        <end position="229"/>
    </location>
</feature>
<dbReference type="EMBL" id="CAKKNE010000005">
    <property type="protein sequence ID" value="CAH0378208.1"/>
    <property type="molecule type" value="Genomic_DNA"/>
</dbReference>
<keyword evidence="6" id="KW-0539">Nucleus</keyword>
<evidence type="ECO:0000259" key="8">
    <source>
        <dbReference type="Pfam" id="PF03834"/>
    </source>
</evidence>
<organism evidence="9 10">
    <name type="scientific">Pelagomonas calceolata</name>
    <dbReference type="NCBI Taxonomy" id="35677"/>
    <lineage>
        <taxon>Eukaryota</taxon>
        <taxon>Sar</taxon>
        <taxon>Stramenopiles</taxon>
        <taxon>Ochrophyta</taxon>
        <taxon>Pelagophyceae</taxon>
        <taxon>Pelagomonadales</taxon>
        <taxon>Pelagomonadaceae</taxon>
        <taxon>Pelagomonas</taxon>
    </lineage>
</organism>
<comment type="subcellular location">
    <subcellularLocation>
        <location evidence="1">Nucleus</location>
    </subcellularLocation>
</comment>
<gene>
    <name evidence="9" type="ORF">PECAL_5P27280</name>
</gene>
<feature type="domain" description="ERCC1-like central" evidence="8">
    <location>
        <begin position="6"/>
        <end position="122"/>
    </location>
</feature>
<comment type="caution">
    <text evidence="9">The sequence shown here is derived from an EMBL/GenBank/DDBJ whole genome shotgun (WGS) entry which is preliminary data.</text>
</comment>
<feature type="region of interest" description="Disordered" evidence="7">
    <location>
        <begin position="202"/>
        <end position="239"/>
    </location>
</feature>
<keyword evidence="5" id="KW-0234">DNA repair</keyword>
<keyword evidence="10" id="KW-1185">Reference proteome</keyword>
<dbReference type="NCBIfam" id="TIGR00597">
    <property type="entry name" value="rad10"/>
    <property type="match status" value="1"/>
</dbReference>
<dbReference type="InterPro" id="IPR010994">
    <property type="entry name" value="RuvA_2-like"/>
</dbReference>
<dbReference type="InterPro" id="IPR011335">
    <property type="entry name" value="Restrct_endonuc-II-like"/>
</dbReference>
<dbReference type="GO" id="GO:0070914">
    <property type="term" value="P:UV-damage excision repair"/>
    <property type="evidence" value="ECO:0007669"/>
    <property type="project" value="TreeGrafter"/>
</dbReference>
<reference evidence="9" key="1">
    <citation type="submission" date="2021-11" db="EMBL/GenBank/DDBJ databases">
        <authorList>
            <consortium name="Genoscope - CEA"/>
            <person name="William W."/>
        </authorList>
    </citation>
    <scope>NUCLEOTIDE SEQUENCE</scope>
</reference>
<dbReference type="GO" id="GO:0003684">
    <property type="term" value="F:damaged DNA binding"/>
    <property type="evidence" value="ECO:0007669"/>
    <property type="project" value="InterPro"/>
</dbReference>
<dbReference type="AlphaFoldDB" id="A0A8J2T119"/>
<dbReference type="OrthoDB" id="10262814at2759"/>
<comment type="similarity">
    <text evidence="2">Belongs to the ERCC1/RAD10/SWI10 family.</text>
</comment>
<dbReference type="GO" id="GO:0006312">
    <property type="term" value="P:mitotic recombination"/>
    <property type="evidence" value="ECO:0007669"/>
    <property type="project" value="TreeGrafter"/>
</dbReference>
<dbReference type="SUPFAM" id="SSF47781">
    <property type="entry name" value="RuvA domain 2-like"/>
    <property type="match status" value="1"/>
</dbReference>
<dbReference type="GO" id="GO:0003697">
    <property type="term" value="F:single-stranded DNA binding"/>
    <property type="evidence" value="ECO:0007669"/>
    <property type="project" value="TreeGrafter"/>
</dbReference>
<dbReference type="PANTHER" id="PTHR12749:SF0">
    <property type="entry name" value="DNA EXCISION REPAIR PROTEIN ERCC-1"/>
    <property type="match status" value="1"/>
</dbReference>
<sequence length="239" mass="26475">MTARPLLVSERQKGNPLLKHLKNVPWKHDATITPDYVLGDRNCAVFISIRYHMLKPQYLGRRLAELRAEGSRWRLRVLLCLVDVEDATKALHELNILALRMDCVLFLAHGPQEAARYLECFKAYEKNSAQCIRERVDPSHAGQVADALQAIKPLNRTDVATLSNRFATFGDLLRANLDDLRACPGLGDKKCSRLHDAFARPFDAAPAAPPVAAPPPPPPETAPPPPPETSPDDPDATQD</sequence>
<evidence type="ECO:0000313" key="9">
    <source>
        <dbReference type="EMBL" id="CAH0378208.1"/>
    </source>
</evidence>
<evidence type="ECO:0000256" key="3">
    <source>
        <dbReference type="ARBA" id="ARBA00022763"/>
    </source>
</evidence>
<dbReference type="Gene3D" id="3.40.50.10130">
    <property type="match status" value="1"/>
</dbReference>
<dbReference type="Gene3D" id="1.10.150.20">
    <property type="entry name" value="5' to 3' exonuclease, C-terminal subdomain"/>
    <property type="match status" value="1"/>
</dbReference>
<evidence type="ECO:0000256" key="1">
    <source>
        <dbReference type="ARBA" id="ARBA00004123"/>
    </source>
</evidence>
<dbReference type="CDD" id="cd22325">
    <property type="entry name" value="ERCC1_C-like"/>
    <property type="match status" value="1"/>
</dbReference>
<evidence type="ECO:0000256" key="5">
    <source>
        <dbReference type="ARBA" id="ARBA00023204"/>
    </source>
</evidence>
<name>A0A8J2T119_9STRA</name>
<evidence type="ECO:0000256" key="7">
    <source>
        <dbReference type="SAM" id="MobiDB-lite"/>
    </source>
</evidence>
<dbReference type="SUPFAM" id="SSF52980">
    <property type="entry name" value="Restriction endonuclease-like"/>
    <property type="match status" value="1"/>
</dbReference>
<dbReference type="InterPro" id="IPR004579">
    <property type="entry name" value="ERCC1/RAD10/SWI10"/>
</dbReference>